<dbReference type="Proteomes" id="UP000548582">
    <property type="component" value="Unassembled WGS sequence"/>
</dbReference>
<dbReference type="AlphaFoldDB" id="A0A848EFB3"/>
<dbReference type="Pfam" id="PF21527">
    <property type="entry name" value="Stv"/>
    <property type="match status" value="1"/>
</dbReference>
<evidence type="ECO:0000313" key="3">
    <source>
        <dbReference type="Proteomes" id="UP000548582"/>
    </source>
</evidence>
<keyword evidence="3" id="KW-1185">Reference proteome</keyword>
<reference evidence="2 3" key="1">
    <citation type="submission" date="2020-03" db="EMBL/GenBank/DDBJ databases">
        <authorList>
            <person name="Sun Q."/>
        </authorList>
    </citation>
    <scope>NUCLEOTIDE SEQUENCE [LARGE SCALE GENOMIC DNA]</scope>
    <source>
        <strain evidence="2 3">JC162</strain>
    </source>
</reference>
<accession>A0A848EFB3</accession>
<dbReference type="RefSeq" id="WP_170054975.1">
    <property type="nucleotide sequence ID" value="NZ_JABBKX010000005.1"/>
</dbReference>
<protein>
    <recommendedName>
        <fullName evidence="1">Putative adhesin Stv domain-containing protein</fullName>
    </recommendedName>
</protein>
<organism evidence="2 3">
    <name type="scientific">Neoroseomonas marina</name>
    <dbReference type="NCBI Taxonomy" id="1232220"/>
    <lineage>
        <taxon>Bacteria</taxon>
        <taxon>Pseudomonadati</taxon>
        <taxon>Pseudomonadota</taxon>
        <taxon>Alphaproteobacteria</taxon>
        <taxon>Acetobacterales</taxon>
        <taxon>Acetobacteraceae</taxon>
        <taxon>Neoroseomonas</taxon>
    </lineage>
</organism>
<name>A0A848EFB3_9PROT</name>
<evidence type="ECO:0000313" key="2">
    <source>
        <dbReference type="EMBL" id="NMJ42752.1"/>
    </source>
</evidence>
<dbReference type="InterPro" id="IPR049002">
    <property type="entry name" value="Stv"/>
</dbReference>
<dbReference type="EMBL" id="JABBKX010000005">
    <property type="protein sequence ID" value="NMJ42752.1"/>
    <property type="molecule type" value="Genomic_DNA"/>
</dbReference>
<proteinExistence type="predicted"/>
<gene>
    <name evidence="2" type="ORF">GWK16_16000</name>
</gene>
<comment type="caution">
    <text evidence="2">The sequence shown here is derived from an EMBL/GenBank/DDBJ whole genome shotgun (WGS) entry which is preliminary data.</text>
</comment>
<sequence>MSAGSVIEQFFSHLSDVNANASMTFSKGSSPVTTLTNYYLIGNTTGKDSCYIISHGGQHRKDYWLDNMSFKVPAGVTVSFFHDHGDIFSYSYNRFASGDASDLPVVKASDGKKVYTGGENCENYILNKFHGRHGANENYQDLQALAAPGNHLFVVVRNRWFHAGVSLKDCIKAVREAVPSVKTFYCMFCRATDDSTTWFSATAGAIKTKQGDGSWA</sequence>
<evidence type="ECO:0000259" key="1">
    <source>
        <dbReference type="Pfam" id="PF21527"/>
    </source>
</evidence>
<feature type="domain" description="Putative adhesin Stv" evidence="1">
    <location>
        <begin position="50"/>
        <end position="190"/>
    </location>
</feature>